<keyword evidence="7" id="KW-0732">Signal</keyword>
<evidence type="ECO:0000313" key="10">
    <source>
        <dbReference type="Proteomes" id="UP001497457"/>
    </source>
</evidence>
<reference evidence="9" key="1">
    <citation type="submission" date="2024-10" db="EMBL/GenBank/DDBJ databases">
        <authorList>
            <person name="Ryan C."/>
        </authorList>
    </citation>
    <scope>NUCLEOTIDE SEQUENCE [LARGE SCALE GENOMIC DNA]</scope>
</reference>
<dbReference type="SUPFAM" id="SSF50630">
    <property type="entry name" value="Acid proteases"/>
    <property type="match status" value="1"/>
</dbReference>
<name>A0ABC8WPC3_9POAL</name>
<dbReference type="InterPro" id="IPR001461">
    <property type="entry name" value="Aspartic_peptidase_A1"/>
</dbReference>
<keyword evidence="5" id="KW-0325">Glycoprotein</keyword>
<evidence type="ECO:0000256" key="4">
    <source>
        <dbReference type="ARBA" id="ARBA00022801"/>
    </source>
</evidence>
<dbReference type="CDD" id="cd05476">
    <property type="entry name" value="pepsin_A_like_plant"/>
    <property type="match status" value="1"/>
</dbReference>
<comment type="similarity">
    <text evidence="1">Belongs to the peptidase A1 family.</text>
</comment>
<evidence type="ECO:0000256" key="1">
    <source>
        <dbReference type="ARBA" id="ARBA00007447"/>
    </source>
</evidence>
<evidence type="ECO:0000256" key="6">
    <source>
        <dbReference type="PIRSR" id="PIRSR601461-1"/>
    </source>
</evidence>
<keyword evidence="3" id="KW-0064">Aspartyl protease</keyword>
<protein>
    <recommendedName>
        <fullName evidence="8">Peptidase A1 domain-containing protein</fullName>
    </recommendedName>
</protein>
<dbReference type="EMBL" id="OZ075122">
    <property type="protein sequence ID" value="CAL4911547.1"/>
    <property type="molecule type" value="Genomic_DNA"/>
</dbReference>
<feature type="domain" description="Peptidase A1" evidence="8">
    <location>
        <begin position="84"/>
        <end position="429"/>
    </location>
</feature>
<gene>
    <name evidence="9" type="ORF">URODEC1_LOCUS15070</name>
</gene>
<feature type="active site" evidence="6">
    <location>
        <position position="311"/>
    </location>
</feature>
<evidence type="ECO:0000256" key="2">
    <source>
        <dbReference type="ARBA" id="ARBA00022670"/>
    </source>
</evidence>
<dbReference type="InterPro" id="IPR032861">
    <property type="entry name" value="TAXi_N"/>
</dbReference>
<keyword evidence="4" id="KW-0378">Hydrolase</keyword>
<dbReference type="AlphaFoldDB" id="A0ABC8WPC3"/>
<proteinExistence type="inferred from homology"/>
<feature type="active site" evidence="6">
    <location>
        <position position="102"/>
    </location>
</feature>
<evidence type="ECO:0000313" key="9">
    <source>
        <dbReference type="EMBL" id="CAL4911547.1"/>
    </source>
</evidence>
<dbReference type="Gene3D" id="2.40.70.10">
    <property type="entry name" value="Acid Proteases"/>
    <property type="match status" value="2"/>
</dbReference>
<sequence length="433" mass="48198">MESILLVMVVLALSYMIRPCICTGVCSLSTHELGLRKDGAFHFPVFHRKHPCVGVDPYASPVDTASVSDAGSVIGNDKIHEGKYFMAISLGTPSTFNLVTIDTGSTLSWVQCQRCQIFCHQQVEEAGRIFDPQNSTTYRHIGCSNQDCVDIHVDNGVPYGCNEETDTCIYSVRYGSSQYSVGKLGTDRLVLGGDNYTIVDDFIFGCSEDNSFKGYEAGVIGFGNKSYSYFNQVARKTSYNAFAYCFPIDHQGEGFMIIGPYPQRLELVTPLILGYGQRSHVYSIQQLDMMVDGKRLELDPSFYTRRMTIVDSGADDVFISPPIFYAFDDAMTAAMQGKGYVREYNEGVCFTSAGGMVNWRDLPTVEMKFIRAVLKLPPENVFHQRSAGRICLAFKPDTSGVRDVQILGNKALRSFRVVYDLQKMTLAFQARAC</sequence>
<dbReference type="PROSITE" id="PS51767">
    <property type="entry name" value="PEPTIDASE_A1"/>
    <property type="match status" value="1"/>
</dbReference>
<accession>A0ABC8WPC3</accession>
<keyword evidence="2" id="KW-0645">Protease</keyword>
<dbReference type="PANTHER" id="PTHR13683:SF835">
    <property type="entry name" value="PEPTIDASE A1 DOMAIN-CONTAINING PROTEIN"/>
    <property type="match status" value="1"/>
</dbReference>
<dbReference type="Proteomes" id="UP001497457">
    <property type="component" value="Chromosome 12b"/>
</dbReference>
<dbReference type="GO" id="GO:0004190">
    <property type="term" value="F:aspartic-type endopeptidase activity"/>
    <property type="evidence" value="ECO:0007669"/>
    <property type="project" value="UniProtKB-KW"/>
</dbReference>
<dbReference type="InterPro" id="IPR021109">
    <property type="entry name" value="Peptidase_aspartic_dom_sf"/>
</dbReference>
<dbReference type="Pfam" id="PF14543">
    <property type="entry name" value="TAXi_N"/>
    <property type="match status" value="1"/>
</dbReference>
<dbReference type="FunFam" id="2.40.70.10:FF:000077">
    <property type="entry name" value="Aspartic proteinase nepenthesin-2"/>
    <property type="match status" value="1"/>
</dbReference>
<keyword evidence="10" id="KW-1185">Reference proteome</keyword>
<evidence type="ECO:0000259" key="8">
    <source>
        <dbReference type="PROSITE" id="PS51767"/>
    </source>
</evidence>
<dbReference type="PANTHER" id="PTHR13683">
    <property type="entry name" value="ASPARTYL PROTEASES"/>
    <property type="match status" value="1"/>
</dbReference>
<feature type="signal peptide" evidence="7">
    <location>
        <begin position="1"/>
        <end position="22"/>
    </location>
</feature>
<dbReference type="InterPro" id="IPR032799">
    <property type="entry name" value="TAXi_C"/>
</dbReference>
<evidence type="ECO:0000256" key="3">
    <source>
        <dbReference type="ARBA" id="ARBA00022750"/>
    </source>
</evidence>
<dbReference type="InterPro" id="IPR033121">
    <property type="entry name" value="PEPTIDASE_A1"/>
</dbReference>
<dbReference type="InterPro" id="IPR034161">
    <property type="entry name" value="Pepsin-like_plant"/>
</dbReference>
<dbReference type="Pfam" id="PF14541">
    <property type="entry name" value="TAXi_C"/>
    <property type="match status" value="1"/>
</dbReference>
<evidence type="ECO:0000256" key="7">
    <source>
        <dbReference type="SAM" id="SignalP"/>
    </source>
</evidence>
<dbReference type="PRINTS" id="PR00792">
    <property type="entry name" value="PEPSIN"/>
</dbReference>
<organism evidence="9 10">
    <name type="scientific">Urochloa decumbens</name>
    <dbReference type="NCBI Taxonomy" id="240449"/>
    <lineage>
        <taxon>Eukaryota</taxon>
        <taxon>Viridiplantae</taxon>
        <taxon>Streptophyta</taxon>
        <taxon>Embryophyta</taxon>
        <taxon>Tracheophyta</taxon>
        <taxon>Spermatophyta</taxon>
        <taxon>Magnoliopsida</taxon>
        <taxon>Liliopsida</taxon>
        <taxon>Poales</taxon>
        <taxon>Poaceae</taxon>
        <taxon>PACMAD clade</taxon>
        <taxon>Panicoideae</taxon>
        <taxon>Panicodae</taxon>
        <taxon>Paniceae</taxon>
        <taxon>Melinidinae</taxon>
        <taxon>Urochloa</taxon>
    </lineage>
</organism>
<evidence type="ECO:0000256" key="5">
    <source>
        <dbReference type="ARBA" id="ARBA00023180"/>
    </source>
</evidence>
<dbReference type="GO" id="GO:0006508">
    <property type="term" value="P:proteolysis"/>
    <property type="evidence" value="ECO:0007669"/>
    <property type="project" value="UniProtKB-KW"/>
</dbReference>
<feature type="chain" id="PRO_5044766381" description="Peptidase A1 domain-containing protein" evidence="7">
    <location>
        <begin position="23"/>
        <end position="433"/>
    </location>
</feature>